<dbReference type="PANTHER" id="PTHR33128">
    <property type="entry name" value="OS05G0103400 PROTEIN"/>
    <property type="match status" value="1"/>
</dbReference>
<feature type="signal peptide" evidence="2">
    <location>
        <begin position="1"/>
        <end position="23"/>
    </location>
</feature>
<organism evidence="3 4">
    <name type="scientific">Paspalum notatum var. saurae</name>
    <dbReference type="NCBI Taxonomy" id="547442"/>
    <lineage>
        <taxon>Eukaryota</taxon>
        <taxon>Viridiplantae</taxon>
        <taxon>Streptophyta</taxon>
        <taxon>Embryophyta</taxon>
        <taxon>Tracheophyta</taxon>
        <taxon>Spermatophyta</taxon>
        <taxon>Magnoliopsida</taxon>
        <taxon>Liliopsida</taxon>
        <taxon>Poales</taxon>
        <taxon>Poaceae</taxon>
        <taxon>PACMAD clade</taxon>
        <taxon>Panicoideae</taxon>
        <taxon>Andropogonodae</taxon>
        <taxon>Paspaleae</taxon>
        <taxon>Paspalinae</taxon>
        <taxon>Paspalum</taxon>
    </lineage>
</organism>
<evidence type="ECO:0000313" key="3">
    <source>
        <dbReference type="EMBL" id="WVZ71875.1"/>
    </source>
</evidence>
<keyword evidence="1" id="KW-0812">Transmembrane</keyword>
<evidence type="ECO:0008006" key="5">
    <source>
        <dbReference type="Google" id="ProtNLM"/>
    </source>
</evidence>
<proteinExistence type="predicted"/>
<dbReference type="EMBL" id="CP144748">
    <property type="protein sequence ID" value="WVZ71875.1"/>
    <property type="molecule type" value="Genomic_DNA"/>
</dbReference>
<evidence type="ECO:0000313" key="4">
    <source>
        <dbReference type="Proteomes" id="UP001341281"/>
    </source>
</evidence>
<reference evidence="3 4" key="1">
    <citation type="submission" date="2024-02" db="EMBL/GenBank/DDBJ databases">
        <title>High-quality chromosome-scale genome assembly of Pensacola bahiagrass (Paspalum notatum Flugge var. saurae).</title>
        <authorList>
            <person name="Vega J.M."/>
            <person name="Podio M."/>
            <person name="Orjuela J."/>
            <person name="Siena L.A."/>
            <person name="Pessino S.C."/>
            <person name="Combes M.C."/>
            <person name="Mariac C."/>
            <person name="Albertini E."/>
            <person name="Pupilli F."/>
            <person name="Ortiz J.P.A."/>
            <person name="Leblanc O."/>
        </authorList>
    </citation>
    <scope>NUCLEOTIDE SEQUENCE [LARGE SCALE GENOMIC DNA]</scope>
    <source>
        <strain evidence="3">R1</strain>
        <tissue evidence="3">Leaf</tissue>
    </source>
</reference>
<keyword evidence="2" id="KW-0732">Signal</keyword>
<evidence type="ECO:0000256" key="1">
    <source>
        <dbReference type="SAM" id="Phobius"/>
    </source>
</evidence>
<feature type="transmembrane region" description="Helical" evidence="1">
    <location>
        <begin position="39"/>
        <end position="63"/>
    </location>
</feature>
<keyword evidence="4" id="KW-1185">Reference proteome</keyword>
<sequence>MGNWWPVLIAVILFVVLTPGLLCQIPGRNGRIPEFHTMSTSGIAIFVHTLLFFGFCVIFMIAVNVNLD</sequence>
<gene>
    <name evidence="3" type="ORF">U9M48_020407</name>
</gene>
<dbReference type="InterPro" id="IPR021775">
    <property type="entry name" value="DUF3339"/>
</dbReference>
<name>A0AAQ3WS75_PASNO</name>
<dbReference type="Proteomes" id="UP001341281">
    <property type="component" value="Chromosome 04"/>
</dbReference>
<dbReference type="Pfam" id="PF11820">
    <property type="entry name" value="DUF3339"/>
    <property type="match status" value="1"/>
</dbReference>
<dbReference type="AlphaFoldDB" id="A0AAQ3WS75"/>
<dbReference type="PANTHER" id="PTHR33128:SF69">
    <property type="entry name" value="OS01G0101900 PROTEIN"/>
    <property type="match status" value="1"/>
</dbReference>
<accession>A0AAQ3WS75</accession>
<keyword evidence="1" id="KW-1133">Transmembrane helix</keyword>
<evidence type="ECO:0000256" key="2">
    <source>
        <dbReference type="SAM" id="SignalP"/>
    </source>
</evidence>
<feature type="chain" id="PRO_5042899475" description="Transmembrane protein" evidence="2">
    <location>
        <begin position="24"/>
        <end position="68"/>
    </location>
</feature>
<keyword evidence="1" id="KW-0472">Membrane</keyword>
<protein>
    <recommendedName>
        <fullName evidence="5">Transmembrane protein</fullName>
    </recommendedName>
</protein>